<dbReference type="Pfam" id="PF07714">
    <property type="entry name" value="PK_Tyr_Ser-Thr"/>
    <property type="match status" value="1"/>
</dbReference>
<dbReference type="Gene3D" id="1.10.510.10">
    <property type="entry name" value="Transferase(Phosphotransferase) domain 1"/>
    <property type="match status" value="1"/>
</dbReference>
<evidence type="ECO:0000256" key="4">
    <source>
        <dbReference type="ARBA" id="ARBA00022737"/>
    </source>
</evidence>
<dbReference type="Gene3D" id="3.30.200.20">
    <property type="entry name" value="Phosphorylase Kinase, domain 1"/>
    <property type="match status" value="1"/>
</dbReference>
<sequence>MIESRLVEQLAMVWRRDESVCRTHHQLAKVNRKFLNLTMAEAWTPLFVAVMFFAWRQKQSLSWALKSEGLALLALRERVVSDPQGALATWTSTAQGQEDIVDPCSWSGVHCSHSNSNVVKLNLKDLCLEGTLPPEIGKLAHIKSIILRNNSFFGEIPKEILYLEELEVLDLGYNNFSGSLPFDHGNMPSLTTLLLDNNYYLTNLTPELYKVKVNSEFHANEEQLAGATTREAFVDRCSLWHNDQHGDRVYRRQLKVANAVNTARIQGNVKQGTLKQPASHFPSSLPPDFEPFSSSPFSPSESPYSPGSVPLSYSPSPSPPFFSNFFTPSPSPSPLVLPTPDISPPAYTPLSVSKPPEFNWVSAPSPSPFSNQENTYSSNRMHHSVIIWSVIGGFSFLILVSGIIFACFQTRKVVAVKPWSTGLSGQLQKAFVKGVPSLKRGEIEAACEYFSNIIGSLPDGTVYKGTLSSGVEIAVASSAVTTAQIWSKSMEAHFRKKIATLSRVNHKNFVNLIGYCEENKPFSRMMVFEYAPNGTLFEHLHIREAEELNWTMRMRIAMGIAYCLEYMHDLRPPIAHRNLQSSFIYLTEDYAAKISDITLWNDMYATKNGSATAQLLETSSADTKDNVYGFGIILFELITGRIPQVGDNYLLADWAAEYIRWGKSLRDVVDPRLNSLQEEEIVEWSEVLRNCVQPDPEKRPTMKEVTSRLKEITAMGPDGANPKASPLWWAEMAITSTDSS</sequence>
<protein>
    <recommendedName>
        <fullName evidence="9">Protein kinase domain-containing protein</fullName>
    </recommendedName>
</protein>
<dbReference type="GO" id="GO:0005524">
    <property type="term" value="F:ATP binding"/>
    <property type="evidence" value="ECO:0007669"/>
    <property type="project" value="InterPro"/>
</dbReference>
<reference evidence="10 11" key="1">
    <citation type="submission" date="2024-01" db="EMBL/GenBank/DDBJ databases">
        <title>The genomes of 5 underutilized Papilionoideae crops provide insights into root nodulation and disease resistanc.</title>
        <authorList>
            <person name="Jiang F."/>
        </authorList>
    </citation>
    <scope>NUCLEOTIDE SEQUENCE [LARGE SCALE GENOMIC DNA]</scope>
    <source>
        <strain evidence="10">DUOXIRENSHENG_FW03</strain>
        <tissue evidence="10">Leaves</tissue>
    </source>
</reference>
<evidence type="ECO:0000256" key="1">
    <source>
        <dbReference type="ARBA" id="ARBA00022614"/>
    </source>
</evidence>
<name>A0AAN9X988_PSOTE</name>
<evidence type="ECO:0000259" key="9">
    <source>
        <dbReference type="PROSITE" id="PS50011"/>
    </source>
</evidence>
<dbReference type="PANTHER" id="PTHR46084">
    <property type="entry name" value="PROTEIN MALE DISCOVERER 2"/>
    <property type="match status" value="1"/>
</dbReference>
<dbReference type="SUPFAM" id="SSF56112">
    <property type="entry name" value="Protein kinase-like (PK-like)"/>
    <property type="match status" value="1"/>
</dbReference>
<dbReference type="Gene3D" id="3.80.10.10">
    <property type="entry name" value="Ribonuclease Inhibitor"/>
    <property type="match status" value="1"/>
</dbReference>
<evidence type="ECO:0000256" key="7">
    <source>
        <dbReference type="ARBA" id="ARBA00046288"/>
    </source>
</evidence>
<proteinExistence type="predicted"/>
<dbReference type="Pfam" id="PF00560">
    <property type="entry name" value="LRR_1"/>
    <property type="match status" value="1"/>
</dbReference>
<evidence type="ECO:0000313" key="11">
    <source>
        <dbReference type="Proteomes" id="UP001386955"/>
    </source>
</evidence>
<keyword evidence="5 8" id="KW-1133">Transmembrane helix</keyword>
<feature type="transmembrane region" description="Helical" evidence="8">
    <location>
        <begin position="385"/>
        <end position="408"/>
    </location>
</feature>
<dbReference type="GO" id="GO:0012505">
    <property type="term" value="C:endomembrane system"/>
    <property type="evidence" value="ECO:0007669"/>
    <property type="project" value="UniProtKB-SubCell"/>
</dbReference>
<feature type="domain" description="Protein kinase" evidence="9">
    <location>
        <begin position="448"/>
        <end position="712"/>
    </location>
</feature>
<dbReference type="GO" id="GO:0004672">
    <property type="term" value="F:protein kinase activity"/>
    <property type="evidence" value="ECO:0007669"/>
    <property type="project" value="InterPro"/>
</dbReference>
<dbReference type="InterPro" id="IPR001611">
    <property type="entry name" value="Leu-rich_rpt"/>
</dbReference>
<evidence type="ECO:0000256" key="2">
    <source>
        <dbReference type="ARBA" id="ARBA00022692"/>
    </source>
</evidence>
<dbReference type="PROSITE" id="PS50011">
    <property type="entry name" value="PROTEIN_KINASE_DOM"/>
    <property type="match status" value="1"/>
</dbReference>
<accession>A0AAN9X988</accession>
<keyword evidence="2 8" id="KW-0812">Transmembrane</keyword>
<evidence type="ECO:0000256" key="3">
    <source>
        <dbReference type="ARBA" id="ARBA00022729"/>
    </source>
</evidence>
<dbReference type="AlphaFoldDB" id="A0AAN9X988"/>
<dbReference type="FunFam" id="3.80.10.10:FF:000129">
    <property type="entry name" value="Leucine-rich repeat receptor-like kinase"/>
    <property type="match status" value="1"/>
</dbReference>
<keyword evidence="1" id="KW-0433">Leucine-rich repeat</keyword>
<keyword evidence="6 8" id="KW-0472">Membrane</keyword>
<dbReference type="InterPro" id="IPR000719">
    <property type="entry name" value="Prot_kinase_dom"/>
</dbReference>
<keyword evidence="3" id="KW-0732">Signal</keyword>
<organism evidence="10 11">
    <name type="scientific">Psophocarpus tetragonolobus</name>
    <name type="common">Winged bean</name>
    <name type="synonym">Dolichos tetragonolobus</name>
    <dbReference type="NCBI Taxonomy" id="3891"/>
    <lineage>
        <taxon>Eukaryota</taxon>
        <taxon>Viridiplantae</taxon>
        <taxon>Streptophyta</taxon>
        <taxon>Embryophyta</taxon>
        <taxon>Tracheophyta</taxon>
        <taxon>Spermatophyta</taxon>
        <taxon>Magnoliopsida</taxon>
        <taxon>eudicotyledons</taxon>
        <taxon>Gunneridae</taxon>
        <taxon>Pentapetalae</taxon>
        <taxon>rosids</taxon>
        <taxon>fabids</taxon>
        <taxon>Fabales</taxon>
        <taxon>Fabaceae</taxon>
        <taxon>Papilionoideae</taxon>
        <taxon>50 kb inversion clade</taxon>
        <taxon>NPAAA clade</taxon>
        <taxon>indigoferoid/millettioid clade</taxon>
        <taxon>Phaseoleae</taxon>
        <taxon>Psophocarpus</taxon>
    </lineage>
</organism>
<dbReference type="EMBL" id="JAYMYS010000008">
    <property type="protein sequence ID" value="KAK7385559.1"/>
    <property type="molecule type" value="Genomic_DNA"/>
</dbReference>
<dbReference type="SUPFAM" id="SSF52058">
    <property type="entry name" value="L domain-like"/>
    <property type="match status" value="1"/>
</dbReference>
<dbReference type="FunFam" id="3.30.200.20:FF:000489">
    <property type="entry name" value="Inactive receptor-like serine/threonine-protein kinase"/>
    <property type="match status" value="1"/>
</dbReference>
<keyword evidence="11" id="KW-1185">Reference proteome</keyword>
<dbReference type="InterPro" id="IPR001245">
    <property type="entry name" value="Ser-Thr/Tyr_kinase_cat_dom"/>
</dbReference>
<evidence type="ECO:0000256" key="6">
    <source>
        <dbReference type="ARBA" id="ARBA00023136"/>
    </source>
</evidence>
<comment type="caution">
    <text evidence="10">The sequence shown here is derived from an EMBL/GenBank/DDBJ whole genome shotgun (WGS) entry which is preliminary data.</text>
</comment>
<dbReference type="InterPro" id="IPR013210">
    <property type="entry name" value="LRR_N_plant-typ"/>
</dbReference>
<evidence type="ECO:0000313" key="10">
    <source>
        <dbReference type="EMBL" id="KAK7385559.1"/>
    </source>
</evidence>
<dbReference type="InterPro" id="IPR032675">
    <property type="entry name" value="LRR_dom_sf"/>
</dbReference>
<comment type="subcellular location">
    <subcellularLocation>
        <location evidence="7">Endomembrane system</location>
        <topology evidence="7">Single-pass type I membrane protein</topology>
    </subcellularLocation>
</comment>
<evidence type="ECO:0000256" key="5">
    <source>
        <dbReference type="ARBA" id="ARBA00022989"/>
    </source>
</evidence>
<dbReference type="Proteomes" id="UP001386955">
    <property type="component" value="Unassembled WGS sequence"/>
</dbReference>
<dbReference type="PANTHER" id="PTHR46084:SF14">
    <property type="entry name" value="PROTEIN KINASE DOMAIN-CONTAINING PROTEIN"/>
    <property type="match status" value="1"/>
</dbReference>
<keyword evidence="4" id="KW-0677">Repeat</keyword>
<dbReference type="InterPro" id="IPR011009">
    <property type="entry name" value="Kinase-like_dom_sf"/>
</dbReference>
<dbReference type="Pfam" id="PF08263">
    <property type="entry name" value="LRRNT_2"/>
    <property type="match status" value="1"/>
</dbReference>
<evidence type="ECO:0000256" key="8">
    <source>
        <dbReference type="SAM" id="Phobius"/>
    </source>
</evidence>
<gene>
    <name evidence="10" type="ORF">VNO78_31282</name>
</gene>